<keyword evidence="3" id="KW-0175">Coiled coil</keyword>
<evidence type="ECO:0000256" key="1">
    <source>
        <dbReference type="ARBA" id="ARBA00023117"/>
    </source>
</evidence>
<feature type="coiled-coil region" evidence="3">
    <location>
        <begin position="104"/>
        <end position="131"/>
    </location>
</feature>
<name>A0A482X890_LAOST</name>
<dbReference type="AlphaFoldDB" id="A0A482X890"/>
<dbReference type="PANTHER" id="PTHR15398:SF4">
    <property type="entry name" value="BROMODOMAIN-CONTAINING PROTEIN 8 ISOFORM X1"/>
    <property type="match status" value="1"/>
</dbReference>
<dbReference type="PROSITE" id="PS50014">
    <property type="entry name" value="BROMODOMAIN_2"/>
    <property type="match status" value="1"/>
</dbReference>
<dbReference type="STRING" id="195883.A0A482X890"/>
<feature type="region of interest" description="Disordered" evidence="4">
    <location>
        <begin position="501"/>
        <end position="649"/>
    </location>
</feature>
<reference evidence="6 7" key="1">
    <citation type="journal article" date="2017" name="Gigascience">
        <title>Genome sequence of the small brown planthopper, Laodelphax striatellus.</title>
        <authorList>
            <person name="Zhu J."/>
            <person name="Jiang F."/>
            <person name="Wang X."/>
            <person name="Yang P."/>
            <person name="Bao Y."/>
            <person name="Zhao W."/>
            <person name="Wang W."/>
            <person name="Lu H."/>
            <person name="Wang Q."/>
            <person name="Cui N."/>
            <person name="Li J."/>
            <person name="Chen X."/>
            <person name="Luo L."/>
            <person name="Yu J."/>
            <person name="Kang L."/>
            <person name="Cui F."/>
        </authorList>
    </citation>
    <scope>NUCLEOTIDE SEQUENCE [LARGE SCALE GENOMIC DNA]</scope>
    <source>
        <strain evidence="6">Lst14</strain>
    </source>
</reference>
<dbReference type="Gene3D" id="1.20.920.10">
    <property type="entry name" value="Bromodomain-like"/>
    <property type="match status" value="1"/>
</dbReference>
<feature type="compositionally biased region" description="Basic and acidic residues" evidence="4">
    <location>
        <begin position="904"/>
        <end position="913"/>
    </location>
</feature>
<dbReference type="InParanoid" id="A0A482X890"/>
<evidence type="ECO:0000259" key="5">
    <source>
        <dbReference type="PROSITE" id="PS50014"/>
    </source>
</evidence>
<dbReference type="InterPro" id="IPR036427">
    <property type="entry name" value="Bromodomain-like_sf"/>
</dbReference>
<sequence>MKRVHAENWSLRERLVLASSVLRSGDQNWMSVSRAMRTMADGWGEPRAAEWYSQKQCAVQYEQLLNTLAGSAPPKRKKRSLDAAASLPASAAAAADTPQEIIVRKLTQERIEELKAQLVELRASYLREKREQEELLSGRLDSRLDEIEQINQFFLRICSLLRVKSSCFVLLQTPQPESKPTSPLLTSLLQMPSPAMMHRTPTISSLLISSPPVPSPAVTPPRPIAATTLSQLLESPTIAVPALQKSPSRNPATTAREQVLALENVKDDLIDVKIEDIPLVETDPSVVVTDVDPTEVIVAAENIHTEEVVGKENTSIVSNPAGDSVSAIDDTPDSDLIAETLSELADLDSRTVEMIVVGPNAQLAGGIKEELVEITSTDIDLATGEAVAAAASMKEIIEGAEVVVEGEAATGAVIEETVVDSTVIVDTIVDFGSSIVEETAVEEEVVEKMEEEEEKEAKLGEEEVVVAEEVGGGGEEDEQQEVVEDEVVVETGETFVKEEVINEVVEQEEGEEEKGTGGEVEEAVKEKEDEERTEEGQVVSVEETVVESAEPGLDPTEEATEIETKNTTDEEESQDTRKEEETKPVDETVEVKEVNEGAEKKEEEIAEAEETVEEAPKEDVEKVEEKGGEEEEEGEKKEEEEEFGETRADVSSAIAVAVNEMMSSSSTPSTPTSAVLPNILSIASDTVSTSRPETPSTEEDNEPVANLAKKISRRHGGLSGSSSLPNSPLSINAQEERAALHAWKKSIMLVYNRLATHKYASLFLKPITNEQARGYHSVIHRPMDLSTIKKNIELGNLRTTVEFQRDMMLMFENAIMYNNQNTLVYEMATQMQAECIQHIQLMVEAMGEGVPLRNESDDVDITKMTRGGRSGKAETSQPSTGDSSRKRKRSSLPDTAATGKKKKVQGDDEGKKN</sequence>
<feature type="compositionally biased region" description="Basic and acidic residues" evidence="4">
    <location>
        <begin position="614"/>
        <end position="626"/>
    </location>
</feature>
<dbReference type="SMR" id="A0A482X890"/>
<dbReference type="CDD" id="cd05507">
    <property type="entry name" value="Bromo_brd8_like"/>
    <property type="match status" value="1"/>
</dbReference>
<feature type="compositionally biased region" description="Acidic residues" evidence="4">
    <location>
        <begin position="627"/>
        <end position="643"/>
    </location>
</feature>
<dbReference type="Pfam" id="PF00439">
    <property type="entry name" value="Bromodomain"/>
    <property type="match status" value="1"/>
</dbReference>
<evidence type="ECO:0000313" key="6">
    <source>
        <dbReference type="EMBL" id="RZF41917.1"/>
    </source>
</evidence>
<evidence type="ECO:0000256" key="2">
    <source>
        <dbReference type="PROSITE-ProRule" id="PRU00035"/>
    </source>
</evidence>
<dbReference type="OrthoDB" id="1742084at2759"/>
<dbReference type="InterPro" id="IPR037966">
    <property type="entry name" value="Brd8_Bromo_dom"/>
</dbReference>
<dbReference type="GO" id="GO:0035267">
    <property type="term" value="C:NuA4 histone acetyltransferase complex"/>
    <property type="evidence" value="ECO:0007669"/>
    <property type="project" value="TreeGrafter"/>
</dbReference>
<evidence type="ECO:0000313" key="7">
    <source>
        <dbReference type="Proteomes" id="UP000291343"/>
    </source>
</evidence>
<gene>
    <name evidence="6" type="ORF">LSTR_LSTR005685</name>
</gene>
<feature type="compositionally biased region" description="Polar residues" evidence="4">
    <location>
        <begin position="685"/>
        <end position="695"/>
    </location>
</feature>
<feature type="domain" description="Bromo" evidence="5">
    <location>
        <begin position="755"/>
        <end position="825"/>
    </location>
</feature>
<feature type="region of interest" description="Disordered" evidence="4">
    <location>
        <begin position="852"/>
        <end position="913"/>
    </location>
</feature>
<keyword evidence="7" id="KW-1185">Reference proteome</keyword>
<feature type="compositionally biased region" description="Basic and acidic residues" evidence="4">
    <location>
        <begin position="562"/>
        <end position="603"/>
    </location>
</feature>
<proteinExistence type="predicted"/>
<dbReference type="SUPFAM" id="SSF47370">
    <property type="entry name" value="Bromodomain"/>
    <property type="match status" value="1"/>
</dbReference>
<dbReference type="EMBL" id="QKKF02016051">
    <property type="protein sequence ID" value="RZF41917.1"/>
    <property type="molecule type" value="Genomic_DNA"/>
</dbReference>
<evidence type="ECO:0000256" key="3">
    <source>
        <dbReference type="SAM" id="Coils"/>
    </source>
</evidence>
<feature type="compositionally biased region" description="Low complexity" evidence="4">
    <location>
        <begin position="536"/>
        <end position="548"/>
    </location>
</feature>
<organism evidence="6 7">
    <name type="scientific">Laodelphax striatellus</name>
    <name type="common">Small brown planthopper</name>
    <name type="synonym">Delphax striatella</name>
    <dbReference type="NCBI Taxonomy" id="195883"/>
    <lineage>
        <taxon>Eukaryota</taxon>
        <taxon>Metazoa</taxon>
        <taxon>Ecdysozoa</taxon>
        <taxon>Arthropoda</taxon>
        <taxon>Hexapoda</taxon>
        <taxon>Insecta</taxon>
        <taxon>Pterygota</taxon>
        <taxon>Neoptera</taxon>
        <taxon>Paraneoptera</taxon>
        <taxon>Hemiptera</taxon>
        <taxon>Auchenorrhyncha</taxon>
        <taxon>Fulgoroidea</taxon>
        <taxon>Delphacidae</taxon>
        <taxon>Criomorphinae</taxon>
        <taxon>Laodelphax</taxon>
    </lineage>
</organism>
<feature type="compositionally biased region" description="Acidic residues" evidence="4">
    <location>
        <begin position="604"/>
        <end position="613"/>
    </location>
</feature>
<dbReference type="PRINTS" id="PR00503">
    <property type="entry name" value="BROMODOMAIN"/>
</dbReference>
<dbReference type="Proteomes" id="UP000291343">
    <property type="component" value="Unassembled WGS sequence"/>
</dbReference>
<accession>A0A482X890</accession>
<comment type="caution">
    <text evidence="6">The sequence shown here is derived from an EMBL/GenBank/DDBJ whole genome shotgun (WGS) entry which is preliminary data.</text>
</comment>
<feature type="compositionally biased region" description="Polar residues" evidence="4">
    <location>
        <begin position="873"/>
        <end position="882"/>
    </location>
</feature>
<dbReference type="FunCoup" id="A0A482X890">
    <property type="interactions" value="1758"/>
</dbReference>
<dbReference type="PANTHER" id="PTHR15398">
    <property type="entry name" value="BROMODOMAIN-CONTAINING PROTEIN 8"/>
    <property type="match status" value="1"/>
</dbReference>
<evidence type="ECO:0000256" key="4">
    <source>
        <dbReference type="SAM" id="MobiDB-lite"/>
    </source>
</evidence>
<feature type="region of interest" description="Disordered" evidence="4">
    <location>
        <begin position="685"/>
        <end position="705"/>
    </location>
</feature>
<protein>
    <recommendedName>
        <fullName evidence="5">Bromo domain-containing protein</fullName>
    </recommendedName>
</protein>
<dbReference type="InterPro" id="IPR001487">
    <property type="entry name" value="Bromodomain"/>
</dbReference>
<keyword evidence="1 2" id="KW-0103">Bromodomain</keyword>
<feature type="compositionally biased region" description="Basic and acidic residues" evidence="4">
    <location>
        <begin position="854"/>
        <end position="863"/>
    </location>
</feature>
<dbReference type="SMART" id="SM00297">
    <property type="entry name" value="BROMO"/>
    <property type="match status" value="1"/>
</dbReference>